<evidence type="ECO:0000259" key="1">
    <source>
        <dbReference type="Pfam" id="PF08387"/>
    </source>
</evidence>
<accession>A0A2U1M1F1</accession>
<proteinExistence type="predicted"/>
<evidence type="ECO:0000313" key="2">
    <source>
        <dbReference type="EMBL" id="PWA55040.1"/>
    </source>
</evidence>
<name>A0A2U1M1F1_ARTAN</name>
<feature type="domain" description="FBD" evidence="1">
    <location>
        <begin position="98"/>
        <end position="133"/>
    </location>
</feature>
<keyword evidence="3" id="KW-1185">Reference proteome</keyword>
<dbReference type="InterPro" id="IPR053772">
    <property type="entry name" value="At1g61320/At1g61330-like"/>
</dbReference>
<dbReference type="AlphaFoldDB" id="A0A2U1M1F1"/>
<protein>
    <submittedName>
        <fullName evidence="2">FBD domain, Leucine-rich repeat domain, L domain-like protein</fullName>
    </submittedName>
</protein>
<dbReference type="OrthoDB" id="613853at2759"/>
<comment type="caution">
    <text evidence="2">The sequence shown here is derived from an EMBL/GenBank/DDBJ whole genome shotgun (WGS) entry which is preliminary data.</text>
</comment>
<organism evidence="2 3">
    <name type="scientific">Artemisia annua</name>
    <name type="common">Sweet wormwood</name>
    <dbReference type="NCBI Taxonomy" id="35608"/>
    <lineage>
        <taxon>Eukaryota</taxon>
        <taxon>Viridiplantae</taxon>
        <taxon>Streptophyta</taxon>
        <taxon>Embryophyta</taxon>
        <taxon>Tracheophyta</taxon>
        <taxon>Spermatophyta</taxon>
        <taxon>Magnoliopsida</taxon>
        <taxon>eudicotyledons</taxon>
        <taxon>Gunneridae</taxon>
        <taxon>Pentapetalae</taxon>
        <taxon>asterids</taxon>
        <taxon>campanulids</taxon>
        <taxon>Asterales</taxon>
        <taxon>Asteraceae</taxon>
        <taxon>Asteroideae</taxon>
        <taxon>Anthemideae</taxon>
        <taxon>Artemisiinae</taxon>
        <taxon>Artemisia</taxon>
    </lineage>
</organism>
<sequence length="176" mass="20282">MSIDGNYNLEKGNLFDEIYCYISNLLVLELHLHRPRVILPKLKQLILNVGAWQDSCYLALTPVVSACPNLRIFTIQLIWFAPEMIIRKMKKLNMPTHQHLEVVEIRGYYGRTSDLELAMHFMRIGVALKKLVIDPKSPNARRLTKEDKIKEEDAARCCAHQHLKPITPVGLELVIL</sequence>
<dbReference type="STRING" id="35608.A0A2U1M1F1"/>
<dbReference type="EMBL" id="PKPP01006888">
    <property type="protein sequence ID" value="PWA55040.1"/>
    <property type="molecule type" value="Genomic_DNA"/>
</dbReference>
<reference evidence="2 3" key="1">
    <citation type="journal article" date="2018" name="Mol. Plant">
        <title>The genome of Artemisia annua provides insight into the evolution of Asteraceae family and artemisinin biosynthesis.</title>
        <authorList>
            <person name="Shen Q."/>
            <person name="Zhang L."/>
            <person name="Liao Z."/>
            <person name="Wang S."/>
            <person name="Yan T."/>
            <person name="Shi P."/>
            <person name="Liu M."/>
            <person name="Fu X."/>
            <person name="Pan Q."/>
            <person name="Wang Y."/>
            <person name="Lv Z."/>
            <person name="Lu X."/>
            <person name="Zhang F."/>
            <person name="Jiang W."/>
            <person name="Ma Y."/>
            <person name="Chen M."/>
            <person name="Hao X."/>
            <person name="Li L."/>
            <person name="Tang Y."/>
            <person name="Lv G."/>
            <person name="Zhou Y."/>
            <person name="Sun X."/>
            <person name="Brodelius P.E."/>
            <person name="Rose J.K.C."/>
            <person name="Tang K."/>
        </authorList>
    </citation>
    <scope>NUCLEOTIDE SEQUENCE [LARGE SCALE GENOMIC DNA]</scope>
    <source>
        <strain evidence="3">cv. Huhao1</strain>
        <tissue evidence="2">Leaf</tissue>
    </source>
</reference>
<evidence type="ECO:0000313" key="3">
    <source>
        <dbReference type="Proteomes" id="UP000245207"/>
    </source>
</evidence>
<gene>
    <name evidence="2" type="ORF">CTI12_AA430970</name>
</gene>
<dbReference type="InterPro" id="IPR006566">
    <property type="entry name" value="FBD"/>
</dbReference>
<dbReference type="PANTHER" id="PTHR34145:SF68">
    <property type="entry name" value="FBD DOMAIN-CONTAINING PROTEIN"/>
    <property type="match status" value="1"/>
</dbReference>
<dbReference type="Pfam" id="PF08387">
    <property type="entry name" value="FBD"/>
    <property type="match status" value="1"/>
</dbReference>
<dbReference type="PANTHER" id="PTHR34145">
    <property type="entry name" value="OS02G0105600 PROTEIN"/>
    <property type="match status" value="1"/>
</dbReference>
<dbReference type="Proteomes" id="UP000245207">
    <property type="component" value="Unassembled WGS sequence"/>
</dbReference>